<keyword evidence="2 7" id="KW-0548">Nucleotidyltransferase</keyword>
<evidence type="ECO:0000313" key="7">
    <source>
        <dbReference type="EMBL" id="KWX10945.1"/>
    </source>
</evidence>
<dbReference type="GO" id="GO:0016787">
    <property type="term" value="F:hydrolase activity"/>
    <property type="evidence" value="ECO:0007669"/>
    <property type="project" value="UniProtKB-KW"/>
</dbReference>
<evidence type="ECO:0000256" key="3">
    <source>
        <dbReference type="ARBA" id="ARBA00022801"/>
    </source>
</evidence>
<dbReference type="Gene3D" id="1.10.3090.10">
    <property type="entry name" value="cca-adding enzyme, domain 2"/>
    <property type="match status" value="1"/>
</dbReference>
<sequence length="233" mass="25072">LLGAGEACVPVWEALDQAGLIVRLLPDWERVRCRPQRNPVHRFTVDRHLVETAVQAAALTRRVARPDLLLVGALLHDIGKGWPGDHLATGEAIVRDLAPALGFDAADTDVLARLVRHHLLLMHTATRRDLDDPATVDAVVKAVGSVEVLELLHALTEADALATGPTVWTAWRRGLVEELVARTYSALHGRPVPAAPALSPAQRALARNGEFAVTLEPQAHTATLTVVAPDRVG</sequence>
<dbReference type="InterPro" id="IPR003607">
    <property type="entry name" value="HD/PDEase_dom"/>
</dbReference>
<accession>A0A132NLH9</accession>
<evidence type="ECO:0000256" key="2">
    <source>
        <dbReference type="ARBA" id="ARBA00022695"/>
    </source>
</evidence>
<comment type="caution">
    <text evidence="7">The sequence shown here is derived from an EMBL/GenBank/DDBJ whole genome shotgun (WGS) entry which is preliminary data.</text>
</comment>
<keyword evidence="5" id="KW-0511">Multifunctional enzyme</keyword>
<dbReference type="EMBL" id="JYIK01000136">
    <property type="protein sequence ID" value="KWX10945.1"/>
    <property type="molecule type" value="Genomic_DNA"/>
</dbReference>
<dbReference type="InterPro" id="IPR010043">
    <property type="entry name" value="UTase/UR"/>
</dbReference>
<evidence type="ECO:0000256" key="5">
    <source>
        <dbReference type="ARBA" id="ARBA00023268"/>
    </source>
</evidence>
<evidence type="ECO:0000256" key="4">
    <source>
        <dbReference type="ARBA" id="ARBA00022842"/>
    </source>
</evidence>
<protein>
    <submittedName>
        <fullName evidence="7">Protein-PII uridylyltransferase</fullName>
    </submittedName>
</protein>
<dbReference type="SUPFAM" id="SSF109604">
    <property type="entry name" value="HD-domain/PDEase-like"/>
    <property type="match status" value="1"/>
</dbReference>
<dbReference type="Proteomes" id="UP000070598">
    <property type="component" value="Unassembled WGS sequence"/>
</dbReference>
<feature type="non-terminal residue" evidence="7">
    <location>
        <position position="1"/>
    </location>
</feature>
<feature type="non-terminal residue" evidence="7">
    <location>
        <position position="233"/>
    </location>
</feature>
<organism evidence="7 8">
    <name type="scientific">Carbonactinospora thermoautotrophica</name>
    <dbReference type="NCBI Taxonomy" id="1469144"/>
    <lineage>
        <taxon>Bacteria</taxon>
        <taxon>Bacillati</taxon>
        <taxon>Actinomycetota</taxon>
        <taxon>Actinomycetes</taxon>
        <taxon>Kitasatosporales</taxon>
        <taxon>Carbonactinosporaceae</taxon>
        <taxon>Carbonactinospora</taxon>
    </lineage>
</organism>
<dbReference type="PANTHER" id="PTHR47320:SF1">
    <property type="entry name" value="BIFUNCTIONAL URIDYLYLTRANSFERASE_URIDYLYL-REMOVING ENZYME"/>
    <property type="match status" value="1"/>
</dbReference>
<reference evidence="8" key="1">
    <citation type="submission" date="2015-02" db="EMBL/GenBank/DDBJ databases">
        <title>Physiological reanalysis, assessment of diazotrophy, and genome sequences of multiple isolates of Streptomyces thermoautotrophicus.</title>
        <authorList>
            <person name="MacKellar D.C."/>
            <person name="Lieber L."/>
            <person name="Norman J."/>
            <person name="Bolger A."/>
            <person name="Tobin C."/>
            <person name="Murray J.W."/>
            <person name="Friesen M."/>
            <person name="Prell J."/>
        </authorList>
    </citation>
    <scope>NUCLEOTIDE SEQUENCE [LARGE SCALE GENOMIC DNA]</scope>
    <source>
        <strain evidence="8">UBT1</strain>
    </source>
</reference>
<keyword evidence="3" id="KW-0378">Hydrolase</keyword>
<dbReference type="Pfam" id="PF01966">
    <property type="entry name" value="HD"/>
    <property type="match status" value="1"/>
</dbReference>
<keyword evidence="4" id="KW-0460">Magnesium</keyword>
<dbReference type="CDD" id="cd00077">
    <property type="entry name" value="HDc"/>
    <property type="match status" value="1"/>
</dbReference>
<dbReference type="PANTHER" id="PTHR47320">
    <property type="entry name" value="BIFUNCTIONAL URIDYLYLTRANSFERASE/URIDYLYL-REMOVING ENZYME"/>
    <property type="match status" value="1"/>
</dbReference>
<evidence type="ECO:0000256" key="1">
    <source>
        <dbReference type="ARBA" id="ARBA00022679"/>
    </source>
</evidence>
<name>A0A132NLH9_9ACTN</name>
<evidence type="ECO:0000313" key="8">
    <source>
        <dbReference type="Proteomes" id="UP000070598"/>
    </source>
</evidence>
<keyword evidence="1 7" id="KW-0808">Transferase</keyword>
<proteinExistence type="predicted"/>
<feature type="domain" description="HD" evidence="6">
    <location>
        <begin position="45"/>
        <end position="149"/>
    </location>
</feature>
<dbReference type="RefSeq" id="WP_158013269.1">
    <property type="nucleotide sequence ID" value="NZ_JYIK01000136.1"/>
</dbReference>
<dbReference type="InterPro" id="IPR006674">
    <property type="entry name" value="HD_domain"/>
</dbReference>
<dbReference type="AlphaFoldDB" id="A0A132NLH9"/>
<gene>
    <name evidence="7" type="ORF">TR74_00640</name>
</gene>
<dbReference type="GO" id="GO:0008773">
    <property type="term" value="F:[protein-PII] uridylyltransferase activity"/>
    <property type="evidence" value="ECO:0007669"/>
    <property type="project" value="InterPro"/>
</dbReference>
<dbReference type="SMART" id="SM00471">
    <property type="entry name" value="HDc"/>
    <property type="match status" value="1"/>
</dbReference>
<evidence type="ECO:0000259" key="6">
    <source>
        <dbReference type="PROSITE" id="PS51831"/>
    </source>
</evidence>
<dbReference type="PROSITE" id="PS51831">
    <property type="entry name" value="HD"/>
    <property type="match status" value="1"/>
</dbReference>